<keyword evidence="2" id="KW-1133">Transmembrane helix</keyword>
<feature type="transmembrane region" description="Helical" evidence="2">
    <location>
        <begin position="12"/>
        <end position="30"/>
    </location>
</feature>
<dbReference type="NCBIfam" id="TIGR01730">
    <property type="entry name" value="RND_mfp"/>
    <property type="match status" value="1"/>
</dbReference>
<reference evidence="4 5" key="1">
    <citation type="journal article" date="2009" name="Appl. Environ. Microbiol.">
        <title>Community genomic and proteomic analyses of chemoautotrophic iron-oxidizing "Leptospirillum rubarum" (Group II) and "Leptospirillum ferrodiazotrophum" (Group III) bacteria in acid mine drainage biofilms.</title>
        <authorList>
            <person name="Goltsman D.S."/>
            <person name="Denef V.J."/>
            <person name="Singer S.W."/>
            <person name="VerBerkmoes N.C."/>
            <person name="Lefsrud M."/>
            <person name="Mueller R.S."/>
            <person name="Dick G.J."/>
            <person name="Sun C.L."/>
            <person name="Wheeler K.E."/>
            <person name="Zemla A."/>
            <person name="Baker B.J."/>
            <person name="Hauser L."/>
            <person name="Land M."/>
            <person name="Shah M.B."/>
            <person name="Thelen M.P."/>
            <person name="Hettich R.L."/>
            <person name="Banfield J.F."/>
        </authorList>
    </citation>
    <scope>NUCLEOTIDE SEQUENCE [LARGE SCALE GENOMIC DNA]</scope>
</reference>
<protein>
    <submittedName>
        <fullName evidence="4">Efflux transporter, RND family, MFP subunit</fullName>
    </submittedName>
</protein>
<evidence type="ECO:0000256" key="1">
    <source>
        <dbReference type="ARBA" id="ARBA00009477"/>
    </source>
</evidence>
<organism evidence="4 5">
    <name type="scientific">Leptospirillum ferrodiazotrophum</name>
    <dbReference type="NCBI Taxonomy" id="412449"/>
    <lineage>
        <taxon>Bacteria</taxon>
        <taxon>Pseudomonadati</taxon>
        <taxon>Nitrospirota</taxon>
        <taxon>Nitrospiria</taxon>
        <taxon>Nitrospirales</taxon>
        <taxon>Nitrospiraceae</taxon>
        <taxon>Leptospirillum</taxon>
    </lineage>
</organism>
<dbReference type="InterPro" id="IPR006143">
    <property type="entry name" value="RND_pump_MFP"/>
</dbReference>
<evidence type="ECO:0000259" key="3">
    <source>
        <dbReference type="Pfam" id="PF25973"/>
    </source>
</evidence>
<dbReference type="PANTHER" id="PTHR30469:SF15">
    <property type="entry name" value="HLYD FAMILY OF SECRETION PROTEINS"/>
    <property type="match status" value="1"/>
</dbReference>
<dbReference type="EMBL" id="GG693878">
    <property type="protein sequence ID" value="EES52345.1"/>
    <property type="molecule type" value="Genomic_DNA"/>
</dbReference>
<dbReference type="InterPro" id="IPR058647">
    <property type="entry name" value="BSH_CzcB-like"/>
</dbReference>
<sequence length="313" mass="34113">MSEDRKKSLTPTNLLLIVSGLVLMGGSFLLPHGKRPLAPNVGASALPDGRVAAEGRLMACPDAIATVRSEYAGTIEDYPVRDHQRVKKGDLLASLHASDLEARLAEARAGLAMEQARLALEKNRFHRARRLWAKKATSFASYDRARKTLDMVEAQLERSQADVRLIESLFAKTRIRSPLDGTVVARFHNRGEYVNVGSRIATVADLSRTRVEAEVDEFDIGHVRVGAPATLRAEGLSRRYSGVVVSISDRVTRKHLIPDDPSRPTDTGVVRVRIVSPSPLPFRLGQKVDVRIGTGRTVPVPPEAARTHCGGGA</sequence>
<dbReference type="Proteomes" id="UP000009374">
    <property type="component" value="Unassembled WGS sequence"/>
</dbReference>
<feature type="domain" description="CzcB-like barrel-sandwich hybrid" evidence="3">
    <location>
        <begin position="64"/>
        <end position="205"/>
    </location>
</feature>
<dbReference type="Gene3D" id="2.40.30.170">
    <property type="match status" value="1"/>
</dbReference>
<dbReference type="AlphaFoldDB" id="C6HYR0"/>
<accession>C6HYR0</accession>
<dbReference type="Gene3D" id="2.40.50.100">
    <property type="match status" value="1"/>
</dbReference>
<keyword evidence="5" id="KW-1185">Reference proteome</keyword>
<evidence type="ECO:0000313" key="4">
    <source>
        <dbReference type="EMBL" id="EES52345.1"/>
    </source>
</evidence>
<dbReference type="PANTHER" id="PTHR30469">
    <property type="entry name" value="MULTIDRUG RESISTANCE PROTEIN MDTA"/>
    <property type="match status" value="1"/>
</dbReference>
<dbReference type="Gene3D" id="1.10.287.470">
    <property type="entry name" value="Helix hairpin bin"/>
    <property type="match status" value="1"/>
</dbReference>
<dbReference type="SUPFAM" id="SSF111369">
    <property type="entry name" value="HlyD-like secretion proteins"/>
    <property type="match status" value="1"/>
</dbReference>
<keyword evidence="2" id="KW-0472">Membrane</keyword>
<keyword evidence="2" id="KW-0812">Transmembrane</keyword>
<dbReference type="GO" id="GO:0015562">
    <property type="term" value="F:efflux transmembrane transporter activity"/>
    <property type="evidence" value="ECO:0007669"/>
    <property type="project" value="TreeGrafter"/>
</dbReference>
<evidence type="ECO:0000256" key="2">
    <source>
        <dbReference type="SAM" id="Phobius"/>
    </source>
</evidence>
<gene>
    <name evidence="4" type="ORF">UBAL3_94240138</name>
</gene>
<dbReference type="Pfam" id="PF25973">
    <property type="entry name" value="BSH_CzcB"/>
    <property type="match status" value="1"/>
</dbReference>
<comment type="similarity">
    <text evidence="1">Belongs to the membrane fusion protein (MFP) (TC 8.A.1) family.</text>
</comment>
<evidence type="ECO:0000313" key="5">
    <source>
        <dbReference type="Proteomes" id="UP000009374"/>
    </source>
</evidence>
<name>C6HYR0_9BACT</name>
<dbReference type="GO" id="GO:1990281">
    <property type="term" value="C:efflux pump complex"/>
    <property type="evidence" value="ECO:0007669"/>
    <property type="project" value="TreeGrafter"/>
</dbReference>
<proteinExistence type="inferred from homology"/>